<dbReference type="RefSeq" id="WP_040432912.1">
    <property type="nucleotide sequence ID" value="NZ_JBIAZU010000010.1"/>
</dbReference>
<dbReference type="CDD" id="cd00093">
    <property type="entry name" value="HTH_XRE"/>
    <property type="match status" value="1"/>
</dbReference>
<reference evidence="2 3" key="1">
    <citation type="submission" date="2024-10" db="EMBL/GenBank/DDBJ databases">
        <title>The Natural Products Discovery Center: Release of the First 8490 Sequenced Strains for Exploring Actinobacteria Biosynthetic Diversity.</title>
        <authorList>
            <person name="Kalkreuter E."/>
            <person name="Kautsar S.A."/>
            <person name="Yang D."/>
            <person name="Bader C.D."/>
            <person name="Teijaro C.N."/>
            <person name="Fluegel L."/>
            <person name="Davis C.M."/>
            <person name="Simpson J.R."/>
            <person name="Lauterbach L."/>
            <person name="Steele A.D."/>
            <person name="Gui C."/>
            <person name="Meng S."/>
            <person name="Li G."/>
            <person name="Viehrig K."/>
            <person name="Ye F."/>
            <person name="Su P."/>
            <person name="Kiefer A.F."/>
            <person name="Nichols A."/>
            <person name="Cepeda A.J."/>
            <person name="Yan W."/>
            <person name="Fan B."/>
            <person name="Jiang Y."/>
            <person name="Adhikari A."/>
            <person name="Zheng C.-J."/>
            <person name="Schuster L."/>
            <person name="Cowan T.M."/>
            <person name="Smanski M.J."/>
            <person name="Chevrette M.G."/>
            <person name="De Carvalho L.P.S."/>
            <person name="Shen B."/>
        </authorList>
    </citation>
    <scope>NUCLEOTIDE SEQUENCE [LARGE SCALE GENOMIC DNA]</scope>
    <source>
        <strain evidence="2 3">NPDC000087</strain>
    </source>
</reference>
<feature type="domain" description="HTH cro/C1-type" evidence="1">
    <location>
        <begin position="15"/>
        <end position="70"/>
    </location>
</feature>
<dbReference type="SMART" id="SM00530">
    <property type="entry name" value="HTH_XRE"/>
    <property type="match status" value="1"/>
</dbReference>
<organism evidence="2 3">
    <name type="scientific">Paractinoplanes globisporus</name>
    <dbReference type="NCBI Taxonomy" id="113565"/>
    <lineage>
        <taxon>Bacteria</taxon>
        <taxon>Bacillati</taxon>
        <taxon>Actinomycetota</taxon>
        <taxon>Actinomycetes</taxon>
        <taxon>Micromonosporales</taxon>
        <taxon>Micromonosporaceae</taxon>
        <taxon>Paractinoplanes</taxon>
    </lineage>
</organism>
<dbReference type="SUPFAM" id="SSF47413">
    <property type="entry name" value="lambda repressor-like DNA-binding domains"/>
    <property type="match status" value="1"/>
</dbReference>
<dbReference type="InterPro" id="IPR010982">
    <property type="entry name" value="Lambda_DNA-bd_dom_sf"/>
</dbReference>
<proteinExistence type="predicted"/>
<dbReference type="Proteomes" id="UP001602245">
    <property type="component" value="Unassembled WGS sequence"/>
</dbReference>
<evidence type="ECO:0000313" key="2">
    <source>
        <dbReference type="EMBL" id="MFF5297288.1"/>
    </source>
</evidence>
<name>A0ABW6WW96_9ACTN</name>
<dbReference type="Pfam" id="PF13560">
    <property type="entry name" value="HTH_31"/>
    <property type="match status" value="1"/>
</dbReference>
<dbReference type="Gene3D" id="1.10.260.40">
    <property type="entry name" value="lambda repressor-like DNA-binding domains"/>
    <property type="match status" value="1"/>
</dbReference>
<evidence type="ECO:0000313" key="3">
    <source>
        <dbReference type="Proteomes" id="UP001602245"/>
    </source>
</evidence>
<gene>
    <name evidence="2" type="ORF">ACFY35_48335</name>
</gene>
<protein>
    <submittedName>
        <fullName evidence="2">Helix-turn-helix domain-containing protein</fullName>
    </submittedName>
</protein>
<dbReference type="InterPro" id="IPR001387">
    <property type="entry name" value="Cro/C1-type_HTH"/>
</dbReference>
<evidence type="ECO:0000259" key="1">
    <source>
        <dbReference type="PROSITE" id="PS50943"/>
    </source>
</evidence>
<dbReference type="PROSITE" id="PS50943">
    <property type="entry name" value="HTH_CROC1"/>
    <property type="match status" value="1"/>
</dbReference>
<sequence length="402" mass="42928">MTPRPTADPAIGERIRARRLLRGWSMRYSASRAGISHATWSRIERGRQAADNRFMLADIAAALECSPADLAGGPVPAADRAAAAALAGVRGIRQALVDIDLAEPASAAARPFAELAATLELARSLDHACDYAGATRLLPGLMRDLHAETAGPDRGPALRLLCDATFIASSLLRNLGHPAEAWLGAERCREAADATGDPVLQGYAAYALATAANECGSFQRGLTLAERAADDLGRHLGRPGGAEILGSLRLVCAYASLGRDRLDDCRGWLADAAELARRTGETTTMGMYFGPTNVDLWRISIEVDQGDPARAAEIARRATPAAISAPQRQVYYYADAARALTGVGGNDREAIRFLLTAERLAPQHVHTSDEVRAATRTLLERARTRSAGADLRGFAERMRLDV</sequence>
<comment type="caution">
    <text evidence="2">The sequence shown here is derived from an EMBL/GenBank/DDBJ whole genome shotgun (WGS) entry which is preliminary data.</text>
</comment>
<dbReference type="EMBL" id="JBIAZU010000010">
    <property type="protein sequence ID" value="MFF5297288.1"/>
    <property type="molecule type" value="Genomic_DNA"/>
</dbReference>
<accession>A0ABW6WW96</accession>
<keyword evidence="3" id="KW-1185">Reference proteome</keyword>